<feature type="non-terminal residue" evidence="1">
    <location>
        <position position="1"/>
    </location>
</feature>
<keyword evidence="2" id="KW-1185">Reference proteome</keyword>
<protein>
    <submittedName>
        <fullName evidence="1">3398_t:CDS:1</fullName>
    </submittedName>
</protein>
<dbReference type="AlphaFoldDB" id="A0A9W4T6W5"/>
<organism evidence="1 2">
    <name type="scientific">Funneliformis geosporum</name>
    <dbReference type="NCBI Taxonomy" id="1117311"/>
    <lineage>
        <taxon>Eukaryota</taxon>
        <taxon>Fungi</taxon>
        <taxon>Fungi incertae sedis</taxon>
        <taxon>Mucoromycota</taxon>
        <taxon>Glomeromycotina</taxon>
        <taxon>Glomeromycetes</taxon>
        <taxon>Glomerales</taxon>
        <taxon>Glomeraceae</taxon>
        <taxon>Funneliformis</taxon>
    </lineage>
</organism>
<proteinExistence type="predicted"/>
<reference evidence="1" key="1">
    <citation type="submission" date="2022-08" db="EMBL/GenBank/DDBJ databases">
        <authorList>
            <person name="Kallberg Y."/>
            <person name="Tangrot J."/>
            <person name="Rosling A."/>
        </authorList>
    </citation>
    <scope>NUCLEOTIDE SEQUENCE</scope>
    <source>
        <strain evidence="1">Wild A</strain>
    </source>
</reference>
<name>A0A9W4T6W5_9GLOM</name>
<dbReference type="Proteomes" id="UP001153678">
    <property type="component" value="Unassembled WGS sequence"/>
</dbReference>
<gene>
    <name evidence="1" type="ORF">FWILDA_LOCUS16604</name>
</gene>
<dbReference type="EMBL" id="CAMKVN010010995">
    <property type="protein sequence ID" value="CAI2194495.1"/>
    <property type="molecule type" value="Genomic_DNA"/>
</dbReference>
<feature type="non-terminal residue" evidence="1">
    <location>
        <position position="60"/>
    </location>
</feature>
<accession>A0A9W4T6W5</accession>
<evidence type="ECO:0000313" key="2">
    <source>
        <dbReference type="Proteomes" id="UP001153678"/>
    </source>
</evidence>
<comment type="caution">
    <text evidence="1">The sequence shown here is derived from an EMBL/GenBank/DDBJ whole genome shotgun (WGS) entry which is preliminary data.</text>
</comment>
<sequence>EVISNFISCEVLDVDPSLSNHSLVTFSIENFLDIQNNKRNIPSKKTYDYDKMTDDKWDIF</sequence>
<evidence type="ECO:0000313" key="1">
    <source>
        <dbReference type="EMBL" id="CAI2194495.1"/>
    </source>
</evidence>